<dbReference type="PANTHER" id="PTHR35871:SF1">
    <property type="entry name" value="CXC1-LIKE CYSTEINE CLUSTER ASSOCIATED WITH KDZ TRANSPOSASES DOMAIN-CONTAINING PROTEIN"/>
    <property type="match status" value="1"/>
</dbReference>
<protein>
    <submittedName>
        <fullName evidence="1">Uncharacterized protein</fullName>
    </submittedName>
</protein>
<evidence type="ECO:0000313" key="2">
    <source>
        <dbReference type="Proteomes" id="UP000646827"/>
    </source>
</evidence>
<dbReference type="EMBL" id="JAEPRB010000913">
    <property type="protein sequence ID" value="KAG2210629.1"/>
    <property type="molecule type" value="Genomic_DNA"/>
</dbReference>
<dbReference type="PANTHER" id="PTHR35871">
    <property type="entry name" value="EXPRESSED PROTEIN"/>
    <property type="match status" value="1"/>
</dbReference>
<evidence type="ECO:0000313" key="1">
    <source>
        <dbReference type="EMBL" id="KAG2210629.1"/>
    </source>
</evidence>
<name>A0A8H7RFS6_9FUNG</name>
<keyword evidence="2" id="KW-1185">Reference proteome</keyword>
<comment type="caution">
    <text evidence="1">The sequence shown here is derived from an EMBL/GenBank/DDBJ whole genome shotgun (WGS) entry which is preliminary data.</text>
</comment>
<accession>A0A8H7RFS6</accession>
<dbReference type="Gene3D" id="3.30.420.10">
    <property type="entry name" value="Ribonuclease H-like superfamily/Ribonuclease H"/>
    <property type="match status" value="2"/>
</dbReference>
<dbReference type="OrthoDB" id="10044727at2759"/>
<dbReference type="GO" id="GO:0003676">
    <property type="term" value="F:nucleic acid binding"/>
    <property type="evidence" value="ECO:0007669"/>
    <property type="project" value="InterPro"/>
</dbReference>
<proteinExistence type="predicted"/>
<sequence>LLLATALVTLSYYYFTTMGGLSKRQKRAREQQKNSKNNHFQKVARIEENVIFTKEDSDDFQVLAELQPVEITPPSTIPIKYNKKVEAASRGKYWGNSKNIKYYHEKQAKEKKKGSMEITAFFSPAPAPTPSVNSQQDELSSFEEEVLEDTYYSMTIKEAYEKLTLIASPIMNAKEDAERAMQDYERRKHIGVHTYFKKIIGGKGAIEASQIAATTEWIIPSEHYRARAIRSYAKEYLRFGKTSPHQQGKHIKRLSLLSDEDVKASAIQWLKSTKPEKRSMPELLKYINDIVIPDRCALPGHISLSVLHNYLNEWGYTYRVNKGTYFDGHERDDVVEYRQEWAAKMVEYSHFMEIYDEDDVSKVLQPNLLEGQKKIVMVTHDESTFYSNDCKTNLWLYEGENPIRKKSPGGSIMVSEFQCPCHGTMRIQGWKSRTFFHAGTNRDGYWTSKDMVKQLKDDAIPLFENLHPGCQALFLFDQSSNHNAYAPSAKIASRFGLKDKILKSVDERVILPGKYIGTDGEQHIQNFYTLEVNKRETKKGLKEERIWKLKGLRTILEERGLGRWEEFEAKKKHWKTNCGEQANSDHTCCPSHMLAAQPDFVAQKTALHEAVNKAGHLFALYPKYHCETNWIERYWGSAKHIARKECNYTYKALSDNLDGFLDQVSPPSSPPLEIRRYYNRCWRYIHAYNDMYNVTEAQQDELSSFEEEVLEDTYYSMTIKEAYEKLTLIASPIMNAKEDAERAMQDYERRKHIGVHTYFKKIIGGKGAIEASQIAATTEWIIPSEHYRARAIRSYAKEYLRFGKISPHQQGKHIKRLSLLSDEDVKVSAIQWLKSTKPEKRSMPELLKYINDIVIPDRCALPGHISLSVLHNYLNEWGYTYRVNKGTYFDGHERDDVVEYRQEWAAKMVEYSHFMEIYDEDDVSKVLQPNLLEGQKKIVMVTHDESTFYSNDCKTNLWLYEGENPIRKKSPGGSIMVSEFQCPCHGTMRIQGWKSRTFFHAGTNRDGYWTSKDMVKQLKDDAIPLFENLHPGCQALFLFDQSSNHNAYAPSAKIASRFGLKDKILKSVDERVILPGKYIGTDGEQHIQNFYTLEVNKRETKKGLKEERIWKLKGLRTILEERGLGRWEEFEAKKKHWKTNCGEQANSDHTCCPSHMLAAQPDFVAQKTALHEAVNKAGHLFALYPKYHCETNWIERYWGSAKHIARKECNYTYKALSDNLDGFLDQVSPPSSPPLEIRRYYNRCWRYIHAYNDMYNVTEAFKLVEKFTSRRYRSHRRIGKND</sequence>
<reference evidence="1 2" key="1">
    <citation type="submission" date="2020-12" db="EMBL/GenBank/DDBJ databases">
        <title>Metabolic potential, ecology and presence of endohyphal bacteria is reflected in genomic diversity of Mucoromycotina.</title>
        <authorList>
            <person name="Muszewska A."/>
            <person name="Okrasinska A."/>
            <person name="Steczkiewicz K."/>
            <person name="Drgas O."/>
            <person name="Orlowska M."/>
            <person name="Perlinska-Lenart U."/>
            <person name="Aleksandrzak-Piekarczyk T."/>
            <person name="Szatraj K."/>
            <person name="Zielenkiewicz U."/>
            <person name="Pilsyk S."/>
            <person name="Malc E."/>
            <person name="Mieczkowski P."/>
            <person name="Kruszewska J.S."/>
            <person name="Biernat P."/>
            <person name="Pawlowska J."/>
        </authorList>
    </citation>
    <scope>NUCLEOTIDE SEQUENCE [LARGE SCALE GENOMIC DNA]</scope>
    <source>
        <strain evidence="1 2">CBS 142.35</strain>
    </source>
</reference>
<organism evidence="1 2">
    <name type="scientific">Circinella minor</name>
    <dbReference type="NCBI Taxonomy" id="1195481"/>
    <lineage>
        <taxon>Eukaryota</taxon>
        <taxon>Fungi</taxon>
        <taxon>Fungi incertae sedis</taxon>
        <taxon>Mucoromycota</taxon>
        <taxon>Mucoromycotina</taxon>
        <taxon>Mucoromycetes</taxon>
        <taxon>Mucorales</taxon>
        <taxon>Lichtheimiaceae</taxon>
        <taxon>Circinella</taxon>
    </lineage>
</organism>
<gene>
    <name evidence="1" type="ORF">INT45_005345</name>
</gene>
<feature type="non-terminal residue" evidence="1">
    <location>
        <position position="1282"/>
    </location>
</feature>
<dbReference type="InterPro" id="IPR036397">
    <property type="entry name" value="RNaseH_sf"/>
</dbReference>
<dbReference type="Proteomes" id="UP000646827">
    <property type="component" value="Unassembled WGS sequence"/>
</dbReference>